<name>A0A1E5RP50_9ASCO</name>
<dbReference type="InterPro" id="IPR029021">
    <property type="entry name" value="Prot-tyrosine_phosphatase-like"/>
</dbReference>
<keyword evidence="7" id="KW-1185">Reference proteome</keyword>
<feature type="region of interest" description="Disordered" evidence="3">
    <location>
        <begin position="315"/>
        <end position="337"/>
    </location>
</feature>
<dbReference type="GO" id="GO:0016314">
    <property type="term" value="F:phosphatidylinositol-3,4,5-trisphosphate 3-phosphatase activity"/>
    <property type="evidence" value="ECO:0007669"/>
    <property type="project" value="UniProtKB-EC"/>
</dbReference>
<dbReference type="GO" id="GO:0042995">
    <property type="term" value="C:cell projection"/>
    <property type="evidence" value="ECO:0007669"/>
    <property type="project" value="TreeGrafter"/>
</dbReference>
<dbReference type="InterPro" id="IPR029023">
    <property type="entry name" value="Tensin_phosphatase"/>
</dbReference>
<evidence type="ECO:0000313" key="6">
    <source>
        <dbReference type="EMBL" id="OEJ88662.1"/>
    </source>
</evidence>
<feature type="domain" description="Phosphatase tensin-type" evidence="5">
    <location>
        <begin position="31"/>
        <end position="228"/>
    </location>
</feature>
<dbReference type="InterPro" id="IPR000387">
    <property type="entry name" value="Tyr_Pase_dom"/>
</dbReference>
<dbReference type="FunCoup" id="A0A1E5RP50">
    <property type="interactions" value="50"/>
</dbReference>
<sequence>MKAKISSVASLNSSALSHSIPNAPSTIISDGSKWPKSKHLDISYITPKLIVGSYPVTKYPKQLYRVSLIDLVQFLNNYHGTNNWKIFNLKAEICESDYSDPQFNEVVQKTLPKNHIYQSSFPSLALLSRCGWLDHEVPPFGHLQTILKNISVALGTNDASAVFLHCKMGKGRSGLVTTAYLMSQSSVTKEKALDMFEKARFKSGAIKGVIIKSQLRWLNYQGFYLQLDPIEQGIVYSSLTNGITGNEKMCAFEITKICIENPFDLLVDFLNTQKIMDWTMFIEFQTYNDQLNGYVTLFQCEINPKHFGNTKRLTTTASSRDKPRKQGEFEFQENPSSNGSQYLTITLREPLPRGVSDIRVNLSFKSLKKNSLLNHFPLLNSSVHFWYNSYLETLLCSTKTHCRSFCQFETLKREQEQCFQNVGMGYFQVSWANLDGYKGTTAKGIKLFDSIDIHWSLI</sequence>
<dbReference type="InterPro" id="IPR016130">
    <property type="entry name" value="Tyr_Pase_AS"/>
</dbReference>
<dbReference type="AlphaFoldDB" id="A0A1E5RP50"/>
<evidence type="ECO:0000313" key="7">
    <source>
        <dbReference type="Proteomes" id="UP000095728"/>
    </source>
</evidence>
<dbReference type="EMBL" id="LPNM01000005">
    <property type="protein sequence ID" value="OEJ88662.1"/>
    <property type="molecule type" value="Genomic_DNA"/>
</dbReference>
<dbReference type="InterPro" id="IPR051281">
    <property type="entry name" value="Dual-spec_lipid-protein_phosph"/>
</dbReference>
<feature type="domain" description="Tyrosine specific protein phosphatases" evidence="4">
    <location>
        <begin position="144"/>
        <end position="200"/>
    </location>
</feature>
<dbReference type="GO" id="GO:0005886">
    <property type="term" value="C:plasma membrane"/>
    <property type="evidence" value="ECO:0007669"/>
    <property type="project" value="TreeGrafter"/>
</dbReference>
<organism evidence="6 7">
    <name type="scientific">Hanseniaspora osmophila</name>
    <dbReference type="NCBI Taxonomy" id="56408"/>
    <lineage>
        <taxon>Eukaryota</taxon>
        <taxon>Fungi</taxon>
        <taxon>Dikarya</taxon>
        <taxon>Ascomycota</taxon>
        <taxon>Saccharomycotina</taxon>
        <taxon>Saccharomycetes</taxon>
        <taxon>Saccharomycodales</taxon>
        <taxon>Saccharomycodaceae</taxon>
        <taxon>Hanseniaspora</taxon>
    </lineage>
</organism>
<evidence type="ECO:0000256" key="1">
    <source>
        <dbReference type="ARBA" id="ARBA00013015"/>
    </source>
</evidence>
<dbReference type="InterPro" id="IPR000340">
    <property type="entry name" value="Dual-sp_phosphatase_cat-dom"/>
</dbReference>
<evidence type="ECO:0000259" key="4">
    <source>
        <dbReference type="PROSITE" id="PS50056"/>
    </source>
</evidence>
<dbReference type="PROSITE" id="PS50056">
    <property type="entry name" value="TYR_PHOSPHATASE_2"/>
    <property type="match status" value="1"/>
</dbReference>
<gene>
    <name evidence="6" type="ORF">AWRI3579_g735</name>
</gene>
<dbReference type="GO" id="GO:0046856">
    <property type="term" value="P:phosphatidylinositol dephosphorylation"/>
    <property type="evidence" value="ECO:0007669"/>
    <property type="project" value="TreeGrafter"/>
</dbReference>
<evidence type="ECO:0000256" key="3">
    <source>
        <dbReference type="SAM" id="MobiDB-lite"/>
    </source>
</evidence>
<dbReference type="PANTHER" id="PTHR12305">
    <property type="entry name" value="PHOSPHATASE WITH HOMOLOGY TO TENSIN"/>
    <property type="match status" value="1"/>
</dbReference>
<dbReference type="CDD" id="cd14497">
    <property type="entry name" value="PTP_PTEN-like"/>
    <property type="match status" value="1"/>
</dbReference>
<dbReference type="GO" id="GO:0051896">
    <property type="term" value="P:regulation of phosphatidylinositol 3-kinase/protein kinase B signal transduction"/>
    <property type="evidence" value="ECO:0007669"/>
    <property type="project" value="TreeGrafter"/>
</dbReference>
<dbReference type="GO" id="GO:0043491">
    <property type="term" value="P:phosphatidylinositol 3-kinase/protein kinase B signal transduction"/>
    <property type="evidence" value="ECO:0007669"/>
    <property type="project" value="TreeGrafter"/>
</dbReference>
<accession>A0A1E5RP50</accession>
<reference evidence="7" key="1">
    <citation type="journal article" date="2016" name="Genome Announc.">
        <title>Genome sequences of three species of Hanseniaspora isolated from spontaneous wine fermentations.</title>
        <authorList>
            <person name="Sternes P.R."/>
            <person name="Lee D."/>
            <person name="Kutyna D.R."/>
            <person name="Borneman A.R."/>
        </authorList>
    </citation>
    <scope>NUCLEOTIDE SEQUENCE [LARGE SCALE GENOMIC DNA]</scope>
    <source>
        <strain evidence="7">AWRI3579</strain>
    </source>
</reference>
<feature type="compositionally biased region" description="Basic and acidic residues" evidence="3">
    <location>
        <begin position="319"/>
        <end position="328"/>
    </location>
</feature>
<dbReference type="EC" id="3.1.3.67" evidence="1"/>
<comment type="caution">
    <text evidence="6">The sequence shown here is derived from an EMBL/GenBank/DDBJ whole genome shotgun (WGS) entry which is preliminary data.</text>
</comment>
<dbReference type="GO" id="GO:0005829">
    <property type="term" value="C:cytosol"/>
    <property type="evidence" value="ECO:0007669"/>
    <property type="project" value="TreeGrafter"/>
</dbReference>
<dbReference type="PANTHER" id="PTHR12305:SF81">
    <property type="entry name" value="PHOSPHATIDYLINOSITOL 3,4,5-TRISPHOSPHATE 3-PHOSPHATASE AND DUAL-SPECIFICITY PROTEIN PHOSPHATASE PTEN"/>
    <property type="match status" value="1"/>
</dbReference>
<dbReference type="Pfam" id="PF00782">
    <property type="entry name" value="DSPc"/>
    <property type="match status" value="1"/>
</dbReference>
<dbReference type="GO" id="GO:0005634">
    <property type="term" value="C:nucleus"/>
    <property type="evidence" value="ECO:0007669"/>
    <property type="project" value="TreeGrafter"/>
</dbReference>
<dbReference type="Gene3D" id="3.90.190.10">
    <property type="entry name" value="Protein tyrosine phosphatase superfamily"/>
    <property type="match status" value="1"/>
</dbReference>
<dbReference type="GO" id="GO:0004725">
    <property type="term" value="F:protein tyrosine phosphatase activity"/>
    <property type="evidence" value="ECO:0007669"/>
    <property type="project" value="TreeGrafter"/>
</dbReference>
<dbReference type="PROSITE" id="PS51181">
    <property type="entry name" value="PPASE_TENSIN"/>
    <property type="match status" value="1"/>
</dbReference>
<dbReference type="PROSITE" id="PS00383">
    <property type="entry name" value="TYR_PHOSPHATASE_1"/>
    <property type="match status" value="1"/>
</dbReference>
<evidence type="ECO:0000256" key="2">
    <source>
        <dbReference type="ARBA" id="ARBA00022801"/>
    </source>
</evidence>
<dbReference type="Proteomes" id="UP000095728">
    <property type="component" value="Unassembled WGS sequence"/>
</dbReference>
<dbReference type="InParanoid" id="A0A1E5RP50"/>
<keyword evidence="2" id="KW-0378">Hydrolase</keyword>
<protein>
    <recommendedName>
        <fullName evidence="1">phosphatidylinositol-3,4,5-trisphosphate 3-phosphatase</fullName>
        <ecNumber evidence="1">3.1.3.67</ecNumber>
    </recommendedName>
</protein>
<dbReference type="SUPFAM" id="SSF52799">
    <property type="entry name" value="(Phosphotyrosine protein) phosphatases II"/>
    <property type="match status" value="1"/>
</dbReference>
<dbReference type="STRING" id="56408.A0A1E5RP50"/>
<evidence type="ECO:0000259" key="5">
    <source>
        <dbReference type="PROSITE" id="PS51181"/>
    </source>
</evidence>
<dbReference type="OrthoDB" id="16692at2759"/>
<proteinExistence type="predicted"/>